<evidence type="ECO:0000313" key="1">
    <source>
        <dbReference type="EMBL" id="TDQ78597.1"/>
    </source>
</evidence>
<reference evidence="1 2" key="1">
    <citation type="submission" date="2019-03" db="EMBL/GenBank/DDBJ databases">
        <title>Genomic Encyclopedia of Type Strains, Phase III (KMG-III): the genomes of soil and plant-associated and newly described type strains.</title>
        <authorList>
            <person name="Whitman W."/>
        </authorList>
    </citation>
    <scope>NUCLEOTIDE SEQUENCE [LARGE SCALE GENOMIC DNA]</scope>
    <source>
        <strain evidence="1 2">CGMCC 1.7660</strain>
    </source>
</reference>
<dbReference type="InterPro" id="IPR011990">
    <property type="entry name" value="TPR-like_helical_dom_sf"/>
</dbReference>
<evidence type="ECO:0000313" key="2">
    <source>
        <dbReference type="Proteomes" id="UP000295783"/>
    </source>
</evidence>
<dbReference type="Gene3D" id="1.25.40.10">
    <property type="entry name" value="Tetratricopeptide repeat domain"/>
    <property type="match status" value="2"/>
</dbReference>
<protein>
    <recommendedName>
        <fullName evidence="3">TPR repeat protein</fullName>
    </recommendedName>
</protein>
<dbReference type="OrthoDB" id="112232at2"/>
<evidence type="ECO:0008006" key="3">
    <source>
        <dbReference type="Google" id="ProtNLM"/>
    </source>
</evidence>
<dbReference type="SMART" id="SM00671">
    <property type="entry name" value="SEL1"/>
    <property type="match status" value="7"/>
</dbReference>
<dbReference type="AlphaFoldDB" id="A0A4R6WKI3"/>
<comment type="caution">
    <text evidence="1">The sequence shown here is derived from an EMBL/GenBank/DDBJ whole genome shotgun (WGS) entry which is preliminary data.</text>
</comment>
<dbReference type="InterPro" id="IPR050767">
    <property type="entry name" value="Sel1_AlgK"/>
</dbReference>
<dbReference type="PANTHER" id="PTHR11102:SF147">
    <property type="entry name" value="SEL1L ADAPTOR SUBUNIT OF ERAD E3 UBIQUITIN LIGASE"/>
    <property type="match status" value="1"/>
</dbReference>
<dbReference type="PANTHER" id="PTHR11102">
    <property type="entry name" value="SEL-1-LIKE PROTEIN"/>
    <property type="match status" value="1"/>
</dbReference>
<proteinExistence type="predicted"/>
<accession>A0A4R6WKI3</accession>
<name>A0A4R6WKI3_9PROT</name>
<organism evidence="1 2">
    <name type="scientific">Dongia mobilis</name>
    <dbReference type="NCBI Taxonomy" id="578943"/>
    <lineage>
        <taxon>Bacteria</taxon>
        <taxon>Pseudomonadati</taxon>
        <taxon>Pseudomonadota</taxon>
        <taxon>Alphaproteobacteria</taxon>
        <taxon>Rhodospirillales</taxon>
        <taxon>Dongiaceae</taxon>
        <taxon>Dongia</taxon>
    </lineage>
</organism>
<dbReference type="Pfam" id="PF08238">
    <property type="entry name" value="Sel1"/>
    <property type="match status" value="6"/>
</dbReference>
<dbReference type="SUPFAM" id="SSF81901">
    <property type="entry name" value="HCP-like"/>
    <property type="match status" value="2"/>
</dbReference>
<dbReference type="InterPro" id="IPR006597">
    <property type="entry name" value="Sel1-like"/>
</dbReference>
<dbReference type="RefSeq" id="WP_133615078.1">
    <property type="nucleotide sequence ID" value="NZ_SNYW01000013.1"/>
</dbReference>
<sequence length="306" mass="34300">MRDDTLANAERGDADAQYHLGMCFYHGVMASPDFEEAARWLRQAAAQNHPRALYELGLMYVRGHGVLEDKDKGHALLLKSAELGYGEAMNALGSAYWRGTFGPPDFEAARAWFRRSADSEDPDGLYYLGLTYEEQGDFGTAASMHRRAMKWHHAEATCRMAYFLLEGKVEPQDIEQAIELYELAGGEYQYPSAYFFLGDLYDKGRYVPQNLVEAAGYYFLAADEGIASAQLRYAELAELGHGDPSAPYDAYVWARVALEHLSDPEEIARGQQLLARMKAALGPWQLAEAEKKARSTITFLRQDGHC</sequence>
<dbReference type="EMBL" id="SNYW01000013">
    <property type="protein sequence ID" value="TDQ78597.1"/>
    <property type="molecule type" value="Genomic_DNA"/>
</dbReference>
<dbReference type="Proteomes" id="UP000295783">
    <property type="component" value="Unassembled WGS sequence"/>
</dbReference>
<gene>
    <name evidence="1" type="ORF">A8950_3653</name>
</gene>
<keyword evidence="2" id="KW-1185">Reference proteome</keyword>